<feature type="transmembrane region" description="Helical" evidence="1">
    <location>
        <begin position="6"/>
        <end position="25"/>
    </location>
</feature>
<feature type="transmembrane region" description="Helical" evidence="1">
    <location>
        <begin position="138"/>
        <end position="159"/>
    </location>
</feature>
<name>A0A838L9X1_9SPHN</name>
<keyword evidence="1" id="KW-0812">Transmembrane</keyword>
<organism evidence="2 3">
    <name type="scientific">Sphingomonas chungangi</name>
    <dbReference type="NCBI Taxonomy" id="2683589"/>
    <lineage>
        <taxon>Bacteria</taxon>
        <taxon>Pseudomonadati</taxon>
        <taxon>Pseudomonadota</taxon>
        <taxon>Alphaproteobacteria</taxon>
        <taxon>Sphingomonadales</taxon>
        <taxon>Sphingomonadaceae</taxon>
        <taxon>Sphingomonas</taxon>
    </lineage>
</organism>
<reference evidence="2 3" key="1">
    <citation type="submission" date="2020-07" db="EMBL/GenBank/DDBJ databases">
        <authorList>
            <person name="Sun Q."/>
        </authorList>
    </citation>
    <scope>NUCLEOTIDE SEQUENCE [LARGE SCALE GENOMIC DNA]</scope>
    <source>
        <strain evidence="2 3">CGMCC 1.13654</strain>
    </source>
</reference>
<keyword evidence="3" id="KW-1185">Reference proteome</keyword>
<evidence type="ECO:0000313" key="3">
    <source>
        <dbReference type="Proteomes" id="UP000570166"/>
    </source>
</evidence>
<dbReference type="AlphaFoldDB" id="A0A838L9X1"/>
<dbReference type="EMBL" id="JACEIB010000007">
    <property type="protein sequence ID" value="MBA2934916.1"/>
    <property type="molecule type" value="Genomic_DNA"/>
</dbReference>
<evidence type="ECO:0000313" key="2">
    <source>
        <dbReference type="EMBL" id="MBA2934916.1"/>
    </source>
</evidence>
<sequence length="164" mass="17547">MSITETVWAVAPLVMVLAALLAFSNRRRRTADYAEARAAKTELSPWVRWTELLSAIVSCLVLGKISFGIFELFIGPSRTSAAQSGASAVYAVIGIGGIVLPLGFLAANFLSWAVPALRRENEKAFRGHRISFTSANTGLIKAAYVSVPVGILALSIAAIEPWAR</sequence>
<accession>A0A838L9X1</accession>
<protein>
    <submittedName>
        <fullName evidence="2">Uncharacterized protein</fullName>
    </submittedName>
</protein>
<evidence type="ECO:0000256" key="1">
    <source>
        <dbReference type="SAM" id="Phobius"/>
    </source>
</evidence>
<feature type="transmembrane region" description="Helical" evidence="1">
    <location>
        <begin position="90"/>
        <end position="117"/>
    </location>
</feature>
<dbReference type="RefSeq" id="WP_160366687.1">
    <property type="nucleotide sequence ID" value="NZ_JACEIB010000007.1"/>
</dbReference>
<comment type="caution">
    <text evidence="2">The sequence shown here is derived from an EMBL/GenBank/DDBJ whole genome shotgun (WGS) entry which is preliminary data.</text>
</comment>
<dbReference type="Proteomes" id="UP000570166">
    <property type="component" value="Unassembled WGS sequence"/>
</dbReference>
<gene>
    <name evidence="2" type="ORF">HZF05_12490</name>
</gene>
<keyword evidence="1" id="KW-0472">Membrane</keyword>
<proteinExistence type="predicted"/>
<feature type="transmembrane region" description="Helical" evidence="1">
    <location>
        <begin position="46"/>
        <end position="70"/>
    </location>
</feature>
<keyword evidence="1" id="KW-1133">Transmembrane helix</keyword>